<dbReference type="EMBL" id="FJOG01000001">
    <property type="protein sequence ID" value="CZR51255.1"/>
    <property type="molecule type" value="Genomic_DNA"/>
</dbReference>
<evidence type="ECO:0000313" key="1">
    <source>
        <dbReference type="EMBL" id="CZR51255.1"/>
    </source>
</evidence>
<gene>
    <name evidence="1" type="ORF">PAC_01130</name>
</gene>
<keyword evidence="2" id="KW-1185">Reference proteome</keyword>
<sequence length="242" mass="27760">MSPTTPISKFFDNKSLLERLFSFMTQPDLLPLQRVHSKWKSTMKTSPDHKLSPILFTPSTRLEGFVTTPPNAALNTFVFERLRWTPALEVHEVNSTKFKAIRDSASNFSASMGYESASWRRHLICWPPVTDLIVYNGIIEQDIPHLRLCKGGPNDRIIKGDCVDMEILDYEDFPHNQGHLAGGITFQDLLYGLRTHYLEYDFLLETVYEDVDLEEDMAGEWRPELIIAADGTLRLDVGILLW</sequence>
<organism evidence="1 2">
    <name type="scientific">Phialocephala subalpina</name>
    <dbReference type="NCBI Taxonomy" id="576137"/>
    <lineage>
        <taxon>Eukaryota</taxon>
        <taxon>Fungi</taxon>
        <taxon>Dikarya</taxon>
        <taxon>Ascomycota</taxon>
        <taxon>Pezizomycotina</taxon>
        <taxon>Leotiomycetes</taxon>
        <taxon>Helotiales</taxon>
        <taxon>Mollisiaceae</taxon>
        <taxon>Phialocephala</taxon>
        <taxon>Phialocephala fortinii species complex</taxon>
    </lineage>
</organism>
<dbReference type="AlphaFoldDB" id="A0A1L7WER2"/>
<protein>
    <recommendedName>
        <fullName evidence="3">F-box domain-containing protein</fullName>
    </recommendedName>
</protein>
<proteinExistence type="predicted"/>
<name>A0A1L7WER2_9HELO</name>
<dbReference type="OrthoDB" id="3800738at2759"/>
<evidence type="ECO:0000313" key="2">
    <source>
        <dbReference type="Proteomes" id="UP000184330"/>
    </source>
</evidence>
<reference evidence="1 2" key="1">
    <citation type="submission" date="2016-03" db="EMBL/GenBank/DDBJ databases">
        <authorList>
            <person name="Ploux O."/>
        </authorList>
    </citation>
    <scope>NUCLEOTIDE SEQUENCE [LARGE SCALE GENOMIC DNA]</scope>
    <source>
        <strain evidence="1 2">UAMH 11012</strain>
    </source>
</reference>
<evidence type="ECO:0008006" key="3">
    <source>
        <dbReference type="Google" id="ProtNLM"/>
    </source>
</evidence>
<accession>A0A1L7WER2</accession>
<dbReference type="Proteomes" id="UP000184330">
    <property type="component" value="Unassembled WGS sequence"/>
</dbReference>